<dbReference type="AlphaFoldDB" id="A0A3B8WLC3"/>
<accession>A0A3B8WLC3</accession>
<name>A0A3B8WLC3_MARNT</name>
<evidence type="ECO:0000313" key="1">
    <source>
        <dbReference type="EMBL" id="HAC30981.1"/>
    </source>
</evidence>
<reference evidence="1 2" key="1">
    <citation type="journal article" date="2018" name="Nat. Biotechnol.">
        <title>A standardized bacterial taxonomy based on genome phylogeny substantially revises the tree of life.</title>
        <authorList>
            <person name="Parks D.H."/>
            <person name="Chuvochina M."/>
            <person name="Waite D.W."/>
            <person name="Rinke C."/>
            <person name="Skarshewski A."/>
            <person name="Chaumeil P.A."/>
            <person name="Hugenholtz P."/>
        </authorList>
    </citation>
    <scope>NUCLEOTIDE SEQUENCE [LARGE SCALE GENOMIC DNA]</scope>
    <source>
        <strain evidence="1">UBA9049</strain>
    </source>
</reference>
<sequence>SQWYWLDPSITAKDITINSPDSDRIAAELEHLELRLDFFASLFRFRLVFRNFDADGLALTVVRPTEDPFINPV</sequence>
<proteinExistence type="predicted"/>
<gene>
    <name evidence="1" type="ORF">DCF82_24705</name>
</gene>
<dbReference type="EMBL" id="DLYI01000330">
    <property type="protein sequence ID" value="HAC30981.1"/>
    <property type="molecule type" value="Genomic_DNA"/>
</dbReference>
<organism evidence="1 2">
    <name type="scientific">Marinobacter nauticus</name>
    <name type="common">Marinobacter hydrocarbonoclasticus</name>
    <name type="synonym">Marinobacter aquaeolei</name>
    <dbReference type="NCBI Taxonomy" id="2743"/>
    <lineage>
        <taxon>Bacteria</taxon>
        <taxon>Pseudomonadati</taxon>
        <taxon>Pseudomonadota</taxon>
        <taxon>Gammaproteobacteria</taxon>
        <taxon>Pseudomonadales</taxon>
        <taxon>Marinobacteraceae</taxon>
        <taxon>Marinobacter</taxon>
    </lineage>
</organism>
<feature type="non-terminal residue" evidence="1">
    <location>
        <position position="73"/>
    </location>
</feature>
<evidence type="ECO:0000313" key="2">
    <source>
        <dbReference type="Proteomes" id="UP000261325"/>
    </source>
</evidence>
<dbReference type="Proteomes" id="UP000261325">
    <property type="component" value="Unassembled WGS sequence"/>
</dbReference>
<feature type="non-terminal residue" evidence="1">
    <location>
        <position position="1"/>
    </location>
</feature>
<comment type="caution">
    <text evidence="1">The sequence shown here is derived from an EMBL/GenBank/DDBJ whole genome shotgun (WGS) entry which is preliminary data.</text>
</comment>
<protein>
    <submittedName>
        <fullName evidence="1">Uncharacterized protein</fullName>
    </submittedName>
</protein>